<protein>
    <submittedName>
        <fullName evidence="4">Uncharacterized protein</fullName>
    </submittedName>
</protein>
<dbReference type="SMART" id="SM00487">
    <property type="entry name" value="DEXDc"/>
    <property type="match status" value="1"/>
</dbReference>
<dbReference type="CDD" id="cd02440">
    <property type="entry name" value="AdoMet_MTases"/>
    <property type="match status" value="1"/>
</dbReference>
<dbReference type="Pfam" id="PF00271">
    <property type="entry name" value="Helicase_C"/>
    <property type="match status" value="1"/>
</dbReference>
<evidence type="ECO:0000259" key="2">
    <source>
        <dbReference type="PROSITE" id="PS51192"/>
    </source>
</evidence>
<sequence length="1108" mass="126413">MSLHLRDYQREATQEIIDSFEEHDRCLLKMWCGTGKTRVFFFHLLEQRLPLSVVVFPSLALVDQFRKDYLNNAQWKDHVCKFQVLVVCMYGTTDADDIERFIDDSDHRPKIIVVTYQSFHLVHNLEADLMIFDEAHHVVEDRVRDLVFSESEEKVVVKKMLFVTATPEKKNGIDMLDGICCGPVAYDYTYCQAVNEGVCNAFQVVPFAVAPRFEGENRVRNILPQLEKDANAVGHGRILTFHGLAEAESNSRSDVLRFVKTAQDHFKENSSVTVRGIKGSTAKEDRDRLLWEFESCPDNKMSLLASCNTMGEGVDTKTANKVVFFDPKTSHKSVAQAIGRVTRLQPGGVSEVHVIMDMDLEALQETQDSTTLTVEEKDATIREALGKSMCVTLNVFSWLKEEDPEYASMCLHYPNRFSSNEVHRNLERQGCVVEEEALTIEKMFGTETLEEAAEKQGGAIEVHNTSMETPIVRIGEGDVVARIAEGEEEGTYHEVMMEDDGGEQQVEPPRRKPFFRVPKGSDGFSVMWKVVADGMGRSLLEFDAGGITPSDKVDPTLIYVKKNDKSPPTNEKVKFTKNGVVHEICIGQFWANIKKGHNKDLRDRLLENDILKADYDKCQEKKEITPSDRVDATLIYVKKNDKSPPKEEKVKFTKNGVEHEICIGQFWANIKNGQSKNLRDRLLKNDILKADYDKCQEKKEHKPEIPITPSDRVDATLIYVKENKKSPPQDEKFTKNGVEHEICIGKFWSNIKNGHNKDLRDRLLENDILKADYDKCQEKKEITPSDKVDATLIYVKKNKKSPPQDEKVKFTKKGVEHEIYIGKFWSKIKQGQNKDLRDRLLENDILKADYDKCQEKKEQKKSSTSNSAPPRISLPQDQQQPPLLSSDELVSPRAPLPPCTIETDSATMTMKQWHQKAFTMRSERLASIFSQDPQRWHAYHQTREQTTHDYDPLDRVVQEMKALKHRKTKTVADLGCGTGKLARELGSNKKFDIKSLDFVALPDQPESYACDISRCDILEDNSVNIAVLCLALWGTNLEDTLRSAYRILETNGVLYLVEPTRRWTVDAREPVQSLLDLVTSIGFQVVTSEFQADDRFLKFAFFKLLKNA</sequence>
<dbReference type="GO" id="GO:0005730">
    <property type="term" value="C:nucleolus"/>
    <property type="evidence" value="ECO:0007669"/>
    <property type="project" value="TreeGrafter"/>
</dbReference>
<dbReference type="AlphaFoldDB" id="A0A6C0K6I0"/>
<name>A0A6C0K6I0_9ZZZZ</name>
<dbReference type="Pfam" id="PF05148">
    <property type="entry name" value="Methyltransf_8"/>
    <property type="match status" value="1"/>
</dbReference>
<feature type="compositionally biased region" description="Basic and acidic residues" evidence="1">
    <location>
        <begin position="852"/>
        <end position="861"/>
    </location>
</feature>
<dbReference type="InterPro" id="IPR001650">
    <property type="entry name" value="Helicase_C-like"/>
</dbReference>
<dbReference type="GO" id="GO:0008168">
    <property type="term" value="F:methyltransferase activity"/>
    <property type="evidence" value="ECO:0007669"/>
    <property type="project" value="InterPro"/>
</dbReference>
<dbReference type="Gene3D" id="3.40.50.150">
    <property type="entry name" value="Vaccinia Virus protein VP39"/>
    <property type="match status" value="1"/>
</dbReference>
<dbReference type="InterPro" id="IPR006935">
    <property type="entry name" value="Helicase/UvrB_N"/>
</dbReference>
<dbReference type="GO" id="GO:0003677">
    <property type="term" value="F:DNA binding"/>
    <property type="evidence" value="ECO:0007669"/>
    <property type="project" value="InterPro"/>
</dbReference>
<dbReference type="CDD" id="cd18785">
    <property type="entry name" value="SF2_C"/>
    <property type="match status" value="1"/>
</dbReference>
<dbReference type="GO" id="GO:0005524">
    <property type="term" value="F:ATP binding"/>
    <property type="evidence" value="ECO:0007669"/>
    <property type="project" value="InterPro"/>
</dbReference>
<feature type="region of interest" description="Disordered" evidence="1">
    <location>
        <begin position="852"/>
        <end position="902"/>
    </location>
</feature>
<accession>A0A6C0K6I0</accession>
<reference evidence="4" key="1">
    <citation type="journal article" date="2020" name="Nature">
        <title>Giant virus diversity and host interactions through global metagenomics.</title>
        <authorList>
            <person name="Schulz F."/>
            <person name="Roux S."/>
            <person name="Paez-Espino D."/>
            <person name="Jungbluth S."/>
            <person name="Walsh D.A."/>
            <person name="Denef V.J."/>
            <person name="McMahon K.D."/>
            <person name="Konstantinidis K.T."/>
            <person name="Eloe-Fadrosh E.A."/>
            <person name="Kyrpides N.C."/>
            <person name="Woyke T."/>
        </authorList>
    </citation>
    <scope>NUCLEOTIDE SEQUENCE</scope>
    <source>
        <strain evidence="4">GVMAG-S-1101169-75</strain>
    </source>
</reference>
<dbReference type="SUPFAM" id="SSF53335">
    <property type="entry name" value="S-adenosyl-L-methionine-dependent methyltransferases"/>
    <property type="match status" value="1"/>
</dbReference>
<dbReference type="PANTHER" id="PTHR12787">
    <property type="entry name" value="RIBOSOMAL RNA-PROCESSING PROTEIN 8"/>
    <property type="match status" value="1"/>
</dbReference>
<dbReference type="SUPFAM" id="SSF52540">
    <property type="entry name" value="P-loop containing nucleoside triphosphate hydrolases"/>
    <property type="match status" value="1"/>
</dbReference>
<dbReference type="Gene3D" id="3.40.50.300">
    <property type="entry name" value="P-loop containing nucleotide triphosphate hydrolases"/>
    <property type="match status" value="2"/>
</dbReference>
<dbReference type="InterPro" id="IPR029063">
    <property type="entry name" value="SAM-dependent_MTases_sf"/>
</dbReference>
<proteinExistence type="predicted"/>
<evidence type="ECO:0000313" key="4">
    <source>
        <dbReference type="EMBL" id="QHU11858.1"/>
    </source>
</evidence>
<feature type="domain" description="Helicase C-terminal" evidence="3">
    <location>
        <begin position="218"/>
        <end position="378"/>
    </location>
</feature>
<dbReference type="PANTHER" id="PTHR12787:SF0">
    <property type="entry name" value="RIBOSOMAL RNA-PROCESSING PROTEIN 8"/>
    <property type="match status" value="1"/>
</dbReference>
<dbReference type="Pfam" id="PF04851">
    <property type="entry name" value="ResIII"/>
    <property type="match status" value="1"/>
</dbReference>
<dbReference type="EMBL" id="MN740791">
    <property type="protein sequence ID" value="QHU11858.1"/>
    <property type="molecule type" value="Genomic_DNA"/>
</dbReference>
<dbReference type="InterPro" id="IPR007823">
    <property type="entry name" value="RRP8"/>
</dbReference>
<dbReference type="PROSITE" id="PS51192">
    <property type="entry name" value="HELICASE_ATP_BIND_1"/>
    <property type="match status" value="1"/>
</dbReference>
<feature type="compositionally biased region" description="Low complexity" evidence="1">
    <location>
        <begin position="873"/>
        <end position="887"/>
    </location>
</feature>
<dbReference type="PROSITE" id="PS51194">
    <property type="entry name" value="HELICASE_CTER"/>
    <property type="match status" value="1"/>
</dbReference>
<dbReference type="SMART" id="SM00490">
    <property type="entry name" value="HELICc"/>
    <property type="match status" value="1"/>
</dbReference>
<dbReference type="InterPro" id="IPR014001">
    <property type="entry name" value="Helicase_ATP-bd"/>
</dbReference>
<evidence type="ECO:0000256" key="1">
    <source>
        <dbReference type="SAM" id="MobiDB-lite"/>
    </source>
</evidence>
<organism evidence="4">
    <name type="scientific">viral metagenome</name>
    <dbReference type="NCBI Taxonomy" id="1070528"/>
    <lineage>
        <taxon>unclassified sequences</taxon>
        <taxon>metagenomes</taxon>
        <taxon>organismal metagenomes</taxon>
    </lineage>
</organism>
<dbReference type="InterPro" id="IPR027417">
    <property type="entry name" value="P-loop_NTPase"/>
</dbReference>
<dbReference type="GO" id="GO:0016787">
    <property type="term" value="F:hydrolase activity"/>
    <property type="evidence" value="ECO:0007669"/>
    <property type="project" value="InterPro"/>
</dbReference>
<feature type="domain" description="Helicase ATP-binding" evidence="2">
    <location>
        <begin position="17"/>
        <end position="185"/>
    </location>
</feature>
<evidence type="ECO:0000259" key="3">
    <source>
        <dbReference type="PROSITE" id="PS51194"/>
    </source>
</evidence>